<evidence type="ECO:0000313" key="8">
    <source>
        <dbReference type="EMBL" id="GII21205.1"/>
    </source>
</evidence>
<comment type="subcellular location">
    <subcellularLocation>
        <location evidence="1">Cell membrane</location>
        <topology evidence="1">Multi-pass membrane protein</topology>
    </subcellularLocation>
</comment>
<dbReference type="GO" id="GO:0005886">
    <property type="term" value="C:plasma membrane"/>
    <property type="evidence" value="ECO:0007669"/>
    <property type="project" value="UniProtKB-SubCell"/>
</dbReference>
<accession>A0A8J3T632</accession>
<comment type="caution">
    <text evidence="8">The sequence shown here is derived from an EMBL/GenBank/DDBJ whole genome shotgun (WGS) entry which is preliminary data.</text>
</comment>
<feature type="compositionally biased region" description="Pro residues" evidence="6">
    <location>
        <begin position="427"/>
        <end position="438"/>
    </location>
</feature>
<feature type="transmembrane region" description="Helical" evidence="7">
    <location>
        <begin position="340"/>
        <end position="359"/>
    </location>
</feature>
<evidence type="ECO:0000256" key="3">
    <source>
        <dbReference type="ARBA" id="ARBA00022692"/>
    </source>
</evidence>
<gene>
    <name evidence="8" type="ORF">Pme01_08020</name>
</gene>
<evidence type="ECO:0000313" key="9">
    <source>
        <dbReference type="Proteomes" id="UP000599074"/>
    </source>
</evidence>
<feature type="transmembrane region" description="Helical" evidence="7">
    <location>
        <begin position="397"/>
        <end position="418"/>
    </location>
</feature>
<dbReference type="Pfam" id="PF01943">
    <property type="entry name" value="Polysacc_synt"/>
    <property type="match status" value="1"/>
</dbReference>
<dbReference type="InterPro" id="IPR002797">
    <property type="entry name" value="Polysacc_synth"/>
</dbReference>
<name>A0A8J3T632_9ACTN</name>
<dbReference type="Proteomes" id="UP000599074">
    <property type="component" value="Unassembled WGS sequence"/>
</dbReference>
<feature type="transmembrane region" description="Helical" evidence="7">
    <location>
        <begin position="371"/>
        <end position="391"/>
    </location>
</feature>
<feature type="transmembrane region" description="Helical" evidence="7">
    <location>
        <begin position="306"/>
        <end position="328"/>
    </location>
</feature>
<keyword evidence="3 7" id="KW-0812">Transmembrane</keyword>
<evidence type="ECO:0000256" key="5">
    <source>
        <dbReference type="ARBA" id="ARBA00023136"/>
    </source>
</evidence>
<evidence type="ECO:0000256" key="7">
    <source>
        <dbReference type="SAM" id="Phobius"/>
    </source>
</evidence>
<dbReference type="PANTHER" id="PTHR30250:SF11">
    <property type="entry name" value="O-ANTIGEN TRANSPORTER-RELATED"/>
    <property type="match status" value="1"/>
</dbReference>
<keyword evidence="4 7" id="KW-1133">Transmembrane helix</keyword>
<feature type="transmembrane region" description="Helical" evidence="7">
    <location>
        <begin position="162"/>
        <end position="180"/>
    </location>
</feature>
<dbReference type="AlphaFoldDB" id="A0A8J3T632"/>
<evidence type="ECO:0000256" key="2">
    <source>
        <dbReference type="ARBA" id="ARBA00022475"/>
    </source>
</evidence>
<protein>
    <recommendedName>
        <fullName evidence="10">Polysaccharide biosynthesis protein C-terminal domain-containing protein</fullName>
    </recommendedName>
</protein>
<evidence type="ECO:0000256" key="1">
    <source>
        <dbReference type="ARBA" id="ARBA00004651"/>
    </source>
</evidence>
<proteinExistence type="predicted"/>
<feature type="transmembrane region" description="Helical" evidence="7">
    <location>
        <begin position="226"/>
        <end position="243"/>
    </location>
</feature>
<evidence type="ECO:0000256" key="6">
    <source>
        <dbReference type="SAM" id="MobiDB-lite"/>
    </source>
</evidence>
<feature type="transmembrane region" description="Helical" evidence="7">
    <location>
        <begin position="263"/>
        <end position="285"/>
    </location>
</feature>
<feature type="transmembrane region" description="Helical" evidence="7">
    <location>
        <begin position="186"/>
        <end position="206"/>
    </location>
</feature>
<feature type="transmembrane region" description="Helical" evidence="7">
    <location>
        <begin position="30"/>
        <end position="52"/>
    </location>
</feature>
<feature type="transmembrane region" description="Helical" evidence="7">
    <location>
        <begin position="64"/>
        <end position="86"/>
    </location>
</feature>
<evidence type="ECO:0008006" key="10">
    <source>
        <dbReference type="Google" id="ProtNLM"/>
    </source>
</evidence>
<feature type="transmembrane region" description="Helical" evidence="7">
    <location>
        <begin position="98"/>
        <end position="118"/>
    </location>
</feature>
<dbReference type="PANTHER" id="PTHR30250">
    <property type="entry name" value="PST FAMILY PREDICTED COLANIC ACID TRANSPORTER"/>
    <property type="match status" value="1"/>
</dbReference>
<dbReference type="EMBL" id="BOON01000006">
    <property type="protein sequence ID" value="GII21205.1"/>
    <property type="molecule type" value="Genomic_DNA"/>
</dbReference>
<evidence type="ECO:0000256" key="4">
    <source>
        <dbReference type="ARBA" id="ARBA00022989"/>
    </source>
</evidence>
<organism evidence="8 9">
    <name type="scientific">Planosporangium mesophilum</name>
    <dbReference type="NCBI Taxonomy" id="689768"/>
    <lineage>
        <taxon>Bacteria</taxon>
        <taxon>Bacillati</taxon>
        <taxon>Actinomycetota</taxon>
        <taxon>Actinomycetes</taxon>
        <taxon>Micromonosporales</taxon>
        <taxon>Micromonosporaceae</taxon>
        <taxon>Planosporangium</taxon>
    </lineage>
</organism>
<dbReference type="InterPro" id="IPR050833">
    <property type="entry name" value="Poly_Biosynth_Transport"/>
</dbReference>
<keyword evidence="2" id="KW-1003">Cell membrane</keyword>
<keyword evidence="9" id="KW-1185">Reference proteome</keyword>
<keyword evidence="5 7" id="KW-0472">Membrane</keyword>
<reference evidence="8" key="1">
    <citation type="submission" date="2021-01" db="EMBL/GenBank/DDBJ databases">
        <title>Whole genome shotgun sequence of Planosporangium mesophilum NBRC 109066.</title>
        <authorList>
            <person name="Komaki H."/>
            <person name="Tamura T."/>
        </authorList>
    </citation>
    <scope>NUCLEOTIDE SEQUENCE</scope>
    <source>
        <strain evidence="8">NBRC 109066</strain>
    </source>
</reference>
<feature type="transmembrane region" description="Helical" evidence="7">
    <location>
        <begin position="130"/>
        <end position="150"/>
    </location>
</feature>
<feature type="region of interest" description="Disordered" evidence="6">
    <location>
        <begin position="423"/>
        <end position="464"/>
    </location>
</feature>
<sequence>MARVRLHLDPRRYRSATALSSFRRSVARTAFFNIATTVTAGIAGIVIARSLGPAARGEYAAVTAWFTAAFTVGELGLTAATTFFVARDAHLAPHYVSTARNLLVASGVVVASAGMLATPLLAPENGTVAGGYRIAFLTCLASFLTVGYIASMQASNINRWNLIRISQPALYVATVTLLHLTGQLDLTTVVLAMSLTTVAQTAMAYLLARGQRLTGGRADFGLARPIIRYGTAQLASSVPILVTTRLDQLVLSLTVPSAALGNYAIAATLATLAGPLVAALGHVAFPRLASQALSSSGADRLQRSTVLAAAGVSGALTLVLAASAPWLIPTLFGADYRDAVTLVWLLAPGAAFAVCAQVCGDLLRGQGRPLAAARAQGAAAVAIVVLMAALLPALGVVGAAIASTTANGLALVMALGALRKASAGGSTPPPPPAQPLPQPVVDGLSTPILSPPARRSMYRRRNQR</sequence>